<dbReference type="EMBL" id="CM003108">
    <property type="protein sequence ID" value="KUI74036.1"/>
    <property type="molecule type" value="Genomic_DNA"/>
</dbReference>
<evidence type="ECO:0000256" key="1">
    <source>
        <dbReference type="SAM" id="MobiDB-lite"/>
    </source>
</evidence>
<organism evidence="2 3">
    <name type="scientific">Cytospora mali</name>
    <name type="common">Apple Valsa canker fungus</name>
    <name type="synonym">Valsa mali</name>
    <dbReference type="NCBI Taxonomy" id="578113"/>
    <lineage>
        <taxon>Eukaryota</taxon>
        <taxon>Fungi</taxon>
        <taxon>Dikarya</taxon>
        <taxon>Ascomycota</taxon>
        <taxon>Pezizomycotina</taxon>
        <taxon>Sordariomycetes</taxon>
        <taxon>Sordariomycetidae</taxon>
        <taxon>Diaporthales</taxon>
        <taxon>Cytosporaceae</taxon>
        <taxon>Cytospora</taxon>
    </lineage>
</organism>
<keyword evidence="3" id="KW-1185">Reference proteome</keyword>
<evidence type="ECO:0000313" key="3">
    <source>
        <dbReference type="Proteomes" id="UP000078559"/>
    </source>
</evidence>
<name>A0A194WC96_CYTMA</name>
<dbReference type="AlphaFoldDB" id="A0A194WC96"/>
<dbReference type="Proteomes" id="UP000078559">
    <property type="component" value="Chromosome 11"/>
</dbReference>
<feature type="region of interest" description="Disordered" evidence="1">
    <location>
        <begin position="99"/>
        <end position="130"/>
    </location>
</feature>
<gene>
    <name evidence="2" type="ORF">VM1G_11926</name>
</gene>
<feature type="compositionally biased region" description="Polar residues" evidence="1">
    <location>
        <begin position="57"/>
        <end position="68"/>
    </location>
</feature>
<feature type="compositionally biased region" description="Low complexity" evidence="1">
    <location>
        <begin position="144"/>
        <end position="162"/>
    </location>
</feature>
<accession>A0A194WC96</accession>
<proteinExistence type="predicted"/>
<feature type="region of interest" description="Disordered" evidence="1">
    <location>
        <begin position="143"/>
        <end position="164"/>
    </location>
</feature>
<feature type="compositionally biased region" description="Low complexity" evidence="1">
    <location>
        <begin position="100"/>
        <end position="122"/>
    </location>
</feature>
<reference evidence="2" key="1">
    <citation type="submission" date="2014-12" db="EMBL/GenBank/DDBJ databases">
        <title>Genome Sequence of Valsa Canker Pathogens Uncovers a Specific Adaption of Colonization on Woody Bark.</title>
        <authorList>
            <person name="Yin Z."/>
            <person name="Liu H."/>
            <person name="Gao X."/>
            <person name="Li Z."/>
            <person name="Song N."/>
            <person name="Ke X."/>
            <person name="Dai Q."/>
            <person name="Wu Y."/>
            <person name="Sun Y."/>
            <person name="Xu J.-R."/>
            <person name="Kang Z.K."/>
            <person name="Wang L."/>
            <person name="Huang L."/>
        </authorList>
    </citation>
    <scope>NUCLEOTIDE SEQUENCE [LARGE SCALE GENOMIC DNA]</scope>
    <source>
        <strain evidence="2">03-8</strain>
    </source>
</reference>
<evidence type="ECO:0000313" key="2">
    <source>
        <dbReference type="EMBL" id="KUI74036.1"/>
    </source>
</evidence>
<sequence length="391" mass="41971">MSCSTAGGGTGVAVNAIPSVNDSNSCEASQGCIPGNYGDGIIHSLRAPRRISKPAQRPSSLSGPSRNISTDKAIFISGQGFPPSSTDTRPTILGNAIQETATPSSSTSSYASSASNNTSTPARDASQAERNKQLAPLAAFKMEASPAGSSASSSMSSSSNLSTKEVYRQKRAKFEMGRARTWSNSPRITSGLPNELYLRSQRLVKHDRGGFQVAENMSDRALLVGYREGSRWKNKIDVLKLCQGDEWYGTYAQPFLTARSGNENIGIKVQCGNSTNSASHMNTIAMRVVNDKTAWRFTTGVSDARNINTGVQEEFEWHTHRNFCIQGQGGTRSGSVLVRKSNGHAVAQLEYGLWKPDSVMTGDLKISFLGSSQKYGGLWKIVVFAIGCCAQ</sequence>
<protein>
    <submittedName>
        <fullName evidence="2">Uncharacterized protein</fullName>
    </submittedName>
</protein>
<feature type="region of interest" description="Disordered" evidence="1">
    <location>
        <begin position="48"/>
        <end position="68"/>
    </location>
</feature>